<dbReference type="InterPro" id="IPR017896">
    <property type="entry name" value="4Fe4S_Fe-S-bd"/>
</dbReference>
<dbReference type="InterPro" id="IPR023753">
    <property type="entry name" value="FAD/NAD-binding_dom"/>
</dbReference>
<dbReference type="Gene3D" id="3.10.20.440">
    <property type="entry name" value="2Fe-2S iron-sulphur cluster binding domain, sarcosine oxidase, alpha subunit, N-terminal domain"/>
    <property type="match status" value="1"/>
</dbReference>
<keyword evidence="4" id="KW-0411">Iron-sulfur</keyword>
<dbReference type="PRINTS" id="PR00368">
    <property type="entry name" value="FADPNR"/>
</dbReference>
<dbReference type="SUPFAM" id="SSF54292">
    <property type="entry name" value="2Fe-2S ferredoxin-like"/>
    <property type="match status" value="1"/>
</dbReference>
<evidence type="ECO:0000256" key="3">
    <source>
        <dbReference type="ARBA" id="ARBA00023004"/>
    </source>
</evidence>
<dbReference type="GO" id="GO:0016491">
    <property type="term" value="F:oxidoreductase activity"/>
    <property type="evidence" value="ECO:0007669"/>
    <property type="project" value="UniProtKB-KW"/>
</dbReference>
<feature type="domain" description="4Fe-4S ferredoxin-type" evidence="6">
    <location>
        <begin position="485"/>
        <end position="515"/>
    </location>
</feature>
<dbReference type="InterPro" id="IPR001041">
    <property type="entry name" value="2Fe-2S_ferredoxin-type"/>
</dbReference>
<dbReference type="CDD" id="cd19946">
    <property type="entry name" value="GlpA-like_Fer2_BFD-like"/>
    <property type="match status" value="1"/>
</dbReference>
<evidence type="ECO:0000313" key="7">
    <source>
        <dbReference type="EMBL" id="TYB30341.1"/>
    </source>
</evidence>
<dbReference type="SUPFAM" id="SSF51905">
    <property type="entry name" value="FAD/NAD(P)-binding domain"/>
    <property type="match status" value="1"/>
</dbReference>
<dbReference type="Gene3D" id="3.50.50.60">
    <property type="entry name" value="FAD/NAD(P)-binding domain"/>
    <property type="match status" value="2"/>
</dbReference>
<evidence type="ECO:0000256" key="2">
    <source>
        <dbReference type="ARBA" id="ARBA00023002"/>
    </source>
</evidence>
<dbReference type="SUPFAM" id="SSF54862">
    <property type="entry name" value="4Fe-4S ferredoxins"/>
    <property type="match status" value="1"/>
</dbReference>
<evidence type="ECO:0000259" key="6">
    <source>
        <dbReference type="PROSITE" id="PS51379"/>
    </source>
</evidence>
<dbReference type="Pfam" id="PF13510">
    <property type="entry name" value="Fer2_4"/>
    <property type="match status" value="1"/>
</dbReference>
<dbReference type="InterPro" id="IPR006058">
    <property type="entry name" value="2Fe2S_fd_BS"/>
</dbReference>
<comment type="caution">
    <text evidence="7">The sequence shown here is derived from an EMBL/GenBank/DDBJ whole genome shotgun (WGS) entry which is preliminary data.</text>
</comment>
<dbReference type="Gene3D" id="1.10.10.1100">
    <property type="entry name" value="BFD-like [2Fe-2S]-binding domain"/>
    <property type="match status" value="1"/>
</dbReference>
<accession>A0A5D0MFU8</accession>
<dbReference type="Pfam" id="PF04324">
    <property type="entry name" value="Fer2_BFD"/>
    <property type="match status" value="1"/>
</dbReference>
<evidence type="ECO:0000256" key="4">
    <source>
        <dbReference type="ARBA" id="ARBA00023014"/>
    </source>
</evidence>
<dbReference type="PRINTS" id="PR00469">
    <property type="entry name" value="PNDRDTASEII"/>
</dbReference>
<proteinExistence type="predicted"/>
<keyword evidence="3" id="KW-0408">Iron</keyword>
<name>A0A5D0MFU8_9BACT</name>
<keyword evidence="2" id="KW-0560">Oxidoreductase</keyword>
<dbReference type="PANTHER" id="PTHR42949">
    <property type="entry name" value="ANAEROBIC GLYCEROL-3-PHOSPHATE DEHYDROGENASE SUBUNIT B"/>
    <property type="match status" value="1"/>
</dbReference>
<dbReference type="InterPro" id="IPR051691">
    <property type="entry name" value="Metab_Enz_Cyan_OpOx_G3PDH"/>
</dbReference>
<organism evidence="7 8">
    <name type="scientific">Candidatus Mcinerneyibacterium aminivorans</name>
    <dbReference type="NCBI Taxonomy" id="2703815"/>
    <lineage>
        <taxon>Bacteria</taxon>
        <taxon>Candidatus Macinerneyibacteriota</taxon>
        <taxon>Candidatus Mcinerneyibacteria</taxon>
        <taxon>Candidatus Mcinerneyibacteriales</taxon>
        <taxon>Candidatus Mcinerneyibacteriaceae</taxon>
        <taxon>Candidatus Mcinerneyibacterium</taxon>
    </lineage>
</organism>
<evidence type="ECO:0000259" key="5">
    <source>
        <dbReference type="PROSITE" id="PS51085"/>
    </source>
</evidence>
<dbReference type="InterPro" id="IPR036188">
    <property type="entry name" value="FAD/NAD-bd_sf"/>
</dbReference>
<feature type="domain" description="2Fe-2S ferredoxin-type" evidence="5">
    <location>
        <begin position="18"/>
        <end position="99"/>
    </location>
</feature>
<dbReference type="InterPro" id="IPR017900">
    <property type="entry name" value="4Fe4S_Fe_S_CS"/>
</dbReference>
<dbReference type="AlphaFoldDB" id="A0A5D0MFU8"/>
<dbReference type="PROSITE" id="PS51379">
    <property type="entry name" value="4FE4S_FER_2"/>
    <property type="match status" value="1"/>
</dbReference>
<dbReference type="Proteomes" id="UP000324143">
    <property type="component" value="Unassembled WGS sequence"/>
</dbReference>
<dbReference type="GO" id="GO:0046872">
    <property type="term" value="F:metal ion binding"/>
    <property type="evidence" value="ECO:0007669"/>
    <property type="project" value="UniProtKB-KW"/>
</dbReference>
<reference evidence="7" key="1">
    <citation type="submission" date="2019-08" db="EMBL/GenBank/DDBJ databases">
        <title>Genomic characterization of a novel candidate phylum (ARYD3) from a high temperature, high salinity tertiary oil reservoir in north central Oklahoma, USA.</title>
        <authorList>
            <person name="Youssef N.H."/>
            <person name="Yadav A."/>
            <person name="Elshahed M.S."/>
        </authorList>
    </citation>
    <scope>NUCLEOTIDE SEQUENCE [LARGE SCALE GENOMIC DNA]</scope>
    <source>
        <strain evidence="7">ARYD3</strain>
    </source>
</reference>
<protein>
    <submittedName>
        <fullName evidence="7">FAD-dependent oxidoreductase</fullName>
    </submittedName>
</protein>
<dbReference type="InterPro" id="IPR007419">
    <property type="entry name" value="BFD-like_2Fe2S-bd_dom"/>
</dbReference>
<dbReference type="PROSITE" id="PS00197">
    <property type="entry name" value="2FE2S_FER_1"/>
    <property type="match status" value="1"/>
</dbReference>
<dbReference type="PROSITE" id="PS00198">
    <property type="entry name" value="4FE4S_FER_1"/>
    <property type="match status" value="1"/>
</dbReference>
<gene>
    <name evidence="7" type="ORF">FXF47_09380</name>
</gene>
<evidence type="ECO:0000313" key="8">
    <source>
        <dbReference type="Proteomes" id="UP000324143"/>
    </source>
</evidence>
<dbReference type="PANTHER" id="PTHR42949:SF3">
    <property type="entry name" value="ANAEROBIC GLYCEROL-3-PHOSPHATE DEHYDROGENASE SUBUNIT B"/>
    <property type="match status" value="1"/>
</dbReference>
<dbReference type="EMBL" id="VSIX01000139">
    <property type="protein sequence ID" value="TYB30341.1"/>
    <property type="molecule type" value="Genomic_DNA"/>
</dbReference>
<dbReference type="Pfam" id="PF07992">
    <property type="entry name" value="Pyr_redox_2"/>
    <property type="match status" value="1"/>
</dbReference>
<dbReference type="InterPro" id="IPR036010">
    <property type="entry name" value="2Fe-2S_ferredoxin-like_sf"/>
</dbReference>
<dbReference type="InterPro" id="IPR041854">
    <property type="entry name" value="BFD-like_2Fe2S-bd_dom_sf"/>
</dbReference>
<keyword evidence="8" id="KW-1185">Reference proteome</keyword>
<sequence length="695" mass="77303">MSDYRIKKHPILDIEEKEEISFYWKGQEYKAQKDEMITSALFANGIRVFSYHQKDEAPLGIFCANGQCSQCMVVVNGTPVRGCMTPIEEGMRIEPLKGLPELPEDDEPISSQEIEELKYEVLIIGGGPAGLSAAIELGKAGVKTLIVDDKYKLGGKLVLQTHKFFGSVEDSYAGTRGYKIGEKLARQVEKYESIDIWLNTPAIGIYEDKKVGVLKNNSQYVLIEPEILLNSTGAREKSLVFPGNTLPGVYGAGAFQTLVNRDLVKAADKLFIVGGGNVGLIAGYHALQADINVVGLIEAMDEVGGYFVHRDKLKRMGVPIYTRHTIVSANGEDKVESVTVAEIDKDFNIIEDTEKTYECDTILIAVGLDSVNEFHNQALNFNMKSYVAGDAEEIAEASAAMFSGKIRGIEIANELGAIDKKIPVEWQEKMEMLKSPGGEEVEMENPRKREGIYPVFHCSQEIPCNPCISVCPQKGIYIDPDNMMKTPEFIENNYCIGCYRCVAVCPGLAVTLVDYREDNENPIITIAHEYGDDLKAGDTAVLTGKNGKEFGEFEVIDTVTLLHYRNTNLVQFKVPVDIAEDVAGVLVQEDREIIEPLDKYVEEIRDDEIVCRCERVTAGEIRKWIKRGINDINQIKAITRAGMGACGGKTCENIIVRLMRDEGIDQEHIVKDVQRPLFLDTRFKYFAGLKDGDEK</sequence>
<dbReference type="CDD" id="cd00207">
    <property type="entry name" value="fer2"/>
    <property type="match status" value="1"/>
</dbReference>
<evidence type="ECO:0000256" key="1">
    <source>
        <dbReference type="ARBA" id="ARBA00022723"/>
    </source>
</evidence>
<keyword evidence="1" id="KW-0479">Metal-binding</keyword>
<dbReference type="GO" id="GO:0051537">
    <property type="term" value="F:2 iron, 2 sulfur cluster binding"/>
    <property type="evidence" value="ECO:0007669"/>
    <property type="project" value="InterPro"/>
</dbReference>
<dbReference type="Pfam" id="PF12838">
    <property type="entry name" value="Fer4_7"/>
    <property type="match status" value="1"/>
</dbReference>
<dbReference type="PROSITE" id="PS51085">
    <property type="entry name" value="2FE2S_FER_2"/>
    <property type="match status" value="1"/>
</dbReference>
<dbReference type="InterPro" id="IPR042204">
    <property type="entry name" value="2Fe-2S-bd_N"/>
</dbReference>
<dbReference type="Gene3D" id="3.30.70.20">
    <property type="match status" value="1"/>
</dbReference>